<accession>A0AA37RUB7</accession>
<reference evidence="1" key="1">
    <citation type="journal article" date="2014" name="Int. J. Syst. Evol. Microbiol.">
        <title>Complete genome sequence of Corynebacterium casei LMG S-19264T (=DSM 44701T), isolated from a smear-ripened cheese.</title>
        <authorList>
            <consortium name="US DOE Joint Genome Institute (JGI-PGF)"/>
            <person name="Walter F."/>
            <person name="Albersmeier A."/>
            <person name="Kalinowski J."/>
            <person name="Ruckert C."/>
        </authorList>
    </citation>
    <scope>NUCLEOTIDE SEQUENCE</scope>
    <source>
        <strain evidence="1">NBRC 101628</strain>
    </source>
</reference>
<evidence type="ECO:0000313" key="2">
    <source>
        <dbReference type="Proteomes" id="UP001161422"/>
    </source>
</evidence>
<gene>
    <name evidence="1" type="ORF">GCM10007895_06070</name>
</gene>
<organism evidence="1 2">
    <name type="scientific">Paraferrimonas sedimenticola</name>
    <dbReference type="NCBI Taxonomy" id="375674"/>
    <lineage>
        <taxon>Bacteria</taxon>
        <taxon>Pseudomonadati</taxon>
        <taxon>Pseudomonadota</taxon>
        <taxon>Gammaproteobacteria</taxon>
        <taxon>Alteromonadales</taxon>
        <taxon>Ferrimonadaceae</taxon>
        <taxon>Paraferrimonas</taxon>
    </lineage>
</organism>
<comment type="caution">
    <text evidence="1">The sequence shown here is derived from an EMBL/GenBank/DDBJ whole genome shotgun (WGS) entry which is preliminary data.</text>
</comment>
<protein>
    <submittedName>
        <fullName evidence="1">Uncharacterized protein</fullName>
    </submittedName>
</protein>
<dbReference type="RefSeq" id="WP_095506626.1">
    <property type="nucleotide sequence ID" value="NZ_BSNC01000002.1"/>
</dbReference>
<keyword evidence="2" id="KW-1185">Reference proteome</keyword>
<evidence type="ECO:0000313" key="1">
    <source>
        <dbReference type="EMBL" id="GLP95301.1"/>
    </source>
</evidence>
<reference evidence="1" key="2">
    <citation type="submission" date="2023-01" db="EMBL/GenBank/DDBJ databases">
        <title>Draft genome sequence of Paraferrimonas sedimenticola strain NBRC 101628.</title>
        <authorList>
            <person name="Sun Q."/>
            <person name="Mori K."/>
        </authorList>
    </citation>
    <scope>NUCLEOTIDE SEQUENCE</scope>
    <source>
        <strain evidence="1">NBRC 101628</strain>
    </source>
</reference>
<name>A0AA37RUB7_9GAMM</name>
<dbReference type="Proteomes" id="UP001161422">
    <property type="component" value="Unassembled WGS sequence"/>
</dbReference>
<sequence length="126" mass="14670">MNSNKPKVAGLPNQFHIDLKPWVDPDGIRQSVFRAEDSVIKQACRQIAELQEKTAEQALILRLRRELDEAMKSESKVLVRLVEHIKKKAKSDMDALLKVRECISLLQTKFEEIEDEITRKQYKRTP</sequence>
<dbReference type="EMBL" id="BSNC01000002">
    <property type="protein sequence ID" value="GLP95301.1"/>
    <property type="molecule type" value="Genomic_DNA"/>
</dbReference>
<proteinExistence type="predicted"/>
<dbReference type="AlphaFoldDB" id="A0AA37RUB7"/>